<dbReference type="Pfam" id="PF02810">
    <property type="entry name" value="SEC-C"/>
    <property type="match status" value="1"/>
</dbReference>
<dbReference type="Gene3D" id="3.10.450.50">
    <property type="match status" value="1"/>
</dbReference>
<dbReference type="SUPFAM" id="SSF103642">
    <property type="entry name" value="Sec-C motif"/>
    <property type="match status" value="1"/>
</dbReference>
<dbReference type="InterPro" id="IPR004027">
    <property type="entry name" value="SEC_C_motif"/>
</dbReference>
<evidence type="ECO:0000313" key="1">
    <source>
        <dbReference type="EMBL" id="CAB4577331.1"/>
    </source>
</evidence>
<name>A0A6J6ELA0_9ZZZZ</name>
<accession>A0A6J6ELA0</accession>
<reference evidence="1" key="1">
    <citation type="submission" date="2020-05" db="EMBL/GenBank/DDBJ databases">
        <authorList>
            <person name="Chiriac C."/>
            <person name="Salcher M."/>
            <person name="Ghai R."/>
            <person name="Kavagutti S V."/>
        </authorList>
    </citation>
    <scope>NUCLEOTIDE SEQUENCE</scope>
</reference>
<gene>
    <name evidence="1" type="ORF">UFOPK1493_02803</name>
</gene>
<sequence length="657" mass="70501">MAAVSSLDEIGARAQELLREGPRTPAELVAALTASGLRLGADATDLLFEVLDDEHAPIGDRWVHLPSALHGSRWWIDVPADADDALVLDHGVDVLTWFPWERTALLDGDGATIGDVRAERAAAGTRLVGPSGWLTAVAGRAAVLEYRCDGVVLTAAADLGYADGMPPEPAAALATAMREAFDHEAEPIESPYTSDDEPLLVAEPGITFVRAFTDAGEVLRSQVLPPIDRLVDAVGLERHEHLLGPRGTDWGALATSQRFHALKSHHDLSDDQTSMLMMLLGASAAVRDGDPDALGEDDEERRTNAQGLGRMLGGPAVCRAFVHESIERGRTPDEVLRFAELVLAHAGEGPSASGLLAVQAECLDLLDRTPEAITALERAVSLAPHPRAHVMLAGFAADRGDAAESARLLRAGGVRPDDERLGAGLWAELQPFLARPKATAGRNDPCPCGSGRKYKACHLGREVVPLADRAAWLYRKASRFVAEHLGGEHGGLAMALVDAAGGGPELLSQVIDTELVYDVTLDEAGGLRRFLERRGSLLPDDERELASLWLLADRGLYRVDDQGRDHLVLTDLAAEQPVRIDHVRGMRLDVGSHVMARLVQVGPDLVSFFGYVPVPSRLLDEVADVLANGDADDVAEVIGRCFAPEYQDDWLDDTLDV</sequence>
<dbReference type="EMBL" id="CAEZSR010000129">
    <property type="protein sequence ID" value="CAB4577331.1"/>
    <property type="molecule type" value="Genomic_DNA"/>
</dbReference>
<organism evidence="1">
    <name type="scientific">freshwater metagenome</name>
    <dbReference type="NCBI Taxonomy" id="449393"/>
    <lineage>
        <taxon>unclassified sequences</taxon>
        <taxon>metagenomes</taxon>
        <taxon>ecological metagenomes</taxon>
    </lineage>
</organism>
<protein>
    <submittedName>
        <fullName evidence="1">Unannotated protein</fullName>
    </submittedName>
</protein>
<dbReference type="AlphaFoldDB" id="A0A6J6ELA0"/>
<proteinExistence type="predicted"/>